<dbReference type="EMBL" id="MHMQ01000015">
    <property type="protein sequence ID" value="OGZ30681.1"/>
    <property type="molecule type" value="Genomic_DNA"/>
</dbReference>
<sequence length="169" mass="19274">MLTEDQIKYLATIPDNQKVAVKPFNPRGLCVAKQIIADIKSVEPDLKVILLGSLPLGISGQEDIDIDAFCIKSEQPKHFDNFKKLFGEPSRRGKNSIGWDFQKEGFGVSVWLTDPTAETTKAQVRVFGLLKNNPDLLREYEGIKEMTKNLSYKEYQTKKYEFYNRILGL</sequence>
<dbReference type="AlphaFoldDB" id="A0A1G2EZA2"/>
<evidence type="ECO:0000313" key="2">
    <source>
        <dbReference type="Proteomes" id="UP000177486"/>
    </source>
</evidence>
<name>A0A1G2EZA2_9BACT</name>
<reference evidence="1 2" key="1">
    <citation type="journal article" date="2016" name="Nat. Commun.">
        <title>Thousands of microbial genomes shed light on interconnected biogeochemical processes in an aquifer system.</title>
        <authorList>
            <person name="Anantharaman K."/>
            <person name="Brown C.T."/>
            <person name="Hug L.A."/>
            <person name="Sharon I."/>
            <person name="Castelle C.J."/>
            <person name="Probst A.J."/>
            <person name="Thomas B.C."/>
            <person name="Singh A."/>
            <person name="Wilkins M.J."/>
            <person name="Karaoz U."/>
            <person name="Brodie E.L."/>
            <person name="Williams K.H."/>
            <person name="Hubbard S.S."/>
            <person name="Banfield J.F."/>
        </authorList>
    </citation>
    <scope>NUCLEOTIDE SEQUENCE [LARGE SCALE GENOMIC DNA]</scope>
</reference>
<accession>A0A1G2EZA2</accession>
<gene>
    <name evidence="1" type="ORF">A2931_02065</name>
</gene>
<dbReference type="Proteomes" id="UP000177486">
    <property type="component" value="Unassembled WGS sequence"/>
</dbReference>
<organism evidence="1 2">
    <name type="scientific">Candidatus Niyogibacteria bacterium RIFCSPLOWO2_01_FULL_45_48</name>
    <dbReference type="NCBI Taxonomy" id="1801724"/>
    <lineage>
        <taxon>Bacteria</taxon>
        <taxon>Candidatus Niyogiibacteriota</taxon>
    </lineage>
</organism>
<protein>
    <recommendedName>
        <fullName evidence="3">Polymerase nucleotidyl transferase domain-containing protein</fullName>
    </recommendedName>
</protein>
<proteinExistence type="predicted"/>
<evidence type="ECO:0000313" key="1">
    <source>
        <dbReference type="EMBL" id="OGZ30681.1"/>
    </source>
</evidence>
<comment type="caution">
    <text evidence="1">The sequence shown here is derived from an EMBL/GenBank/DDBJ whole genome shotgun (WGS) entry which is preliminary data.</text>
</comment>
<evidence type="ECO:0008006" key="3">
    <source>
        <dbReference type="Google" id="ProtNLM"/>
    </source>
</evidence>